<sequence>MEAVIRDLKEGAGLAHLPSGQFAANAAWLAFSTLAHNLARWVVDIGLPEQLPARTTTGRLRLCLFSVPGRRTRSARRVTLHLPERWPWQQLFLNALSQIRAAT</sequence>
<dbReference type="AlphaFoldDB" id="T1BUB8"/>
<dbReference type="Pfam" id="PF13701">
    <property type="entry name" value="DDE_Tnp_1_4"/>
    <property type="match status" value="1"/>
</dbReference>
<gene>
    <name evidence="2" type="ORF">B1B_03989</name>
</gene>
<accession>T1BUB8</accession>
<reference evidence="2" key="2">
    <citation type="journal article" date="2014" name="ISME J.">
        <title>Microbial stratification in low pH oxic and suboxic macroscopic growths along an acid mine drainage.</title>
        <authorList>
            <person name="Mendez-Garcia C."/>
            <person name="Mesa V."/>
            <person name="Sprenger R.R."/>
            <person name="Richter M."/>
            <person name="Diez M.S."/>
            <person name="Solano J."/>
            <person name="Bargiela R."/>
            <person name="Golyshina O.V."/>
            <person name="Manteca A."/>
            <person name="Ramos J.L."/>
            <person name="Gallego J.R."/>
            <person name="Llorente I."/>
            <person name="Martins Dos Santos V.A."/>
            <person name="Jensen O.N."/>
            <person name="Pelaez A.I."/>
            <person name="Sanchez J."/>
            <person name="Ferrer M."/>
        </authorList>
    </citation>
    <scope>NUCLEOTIDE SEQUENCE</scope>
</reference>
<proteinExistence type="predicted"/>
<dbReference type="EMBL" id="AUZY01002488">
    <property type="protein sequence ID" value="EQD72153.1"/>
    <property type="molecule type" value="Genomic_DNA"/>
</dbReference>
<protein>
    <submittedName>
        <fullName evidence="2">Transposase IS4 family protein</fullName>
    </submittedName>
</protein>
<evidence type="ECO:0000313" key="2">
    <source>
        <dbReference type="EMBL" id="EQD72153.1"/>
    </source>
</evidence>
<organism evidence="2">
    <name type="scientific">mine drainage metagenome</name>
    <dbReference type="NCBI Taxonomy" id="410659"/>
    <lineage>
        <taxon>unclassified sequences</taxon>
        <taxon>metagenomes</taxon>
        <taxon>ecological metagenomes</taxon>
    </lineage>
</organism>
<dbReference type="InterPro" id="IPR025668">
    <property type="entry name" value="Tnp_DDE_dom"/>
</dbReference>
<evidence type="ECO:0000259" key="1">
    <source>
        <dbReference type="Pfam" id="PF13701"/>
    </source>
</evidence>
<reference evidence="2" key="1">
    <citation type="submission" date="2013-08" db="EMBL/GenBank/DDBJ databases">
        <authorList>
            <person name="Mendez C."/>
            <person name="Richter M."/>
            <person name="Ferrer M."/>
            <person name="Sanchez J."/>
        </authorList>
    </citation>
    <scope>NUCLEOTIDE SEQUENCE</scope>
</reference>
<name>T1BUB8_9ZZZZ</name>
<comment type="caution">
    <text evidence="2">The sequence shown here is derived from an EMBL/GenBank/DDBJ whole genome shotgun (WGS) entry which is preliminary data.</text>
</comment>
<feature type="domain" description="Transposase DDE" evidence="1">
    <location>
        <begin position="1"/>
        <end position="101"/>
    </location>
</feature>